<organism evidence="7 8">
    <name type="scientific">Deferribacter desulfuricans (strain DSM 14783 / JCM 11476 / NBRC 101012 / SSM1)</name>
    <dbReference type="NCBI Taxonomy" id="639282"/>
    <lineage>
        <taxon>Bacteria</taxon>
        <taxon>Pseudomonadati</taxon>
        <taxon>Deferribacterota</taxon>
        <taxon>Deferribacteres</taxon>
        <taxon>Deferribacterales</taxon>
        <taxon>Deferribacteraceae</taxon>
        <taxon>Deferribacter</taxon>
    </lineage>
</organism>
<dbReference type="Gene3D" id="3.90.550.10">
    <property type="entry name" value="Spore Coat Polysaccharide Biosynthesis Protein SpsA, Chain A"/>
    <property type="match status" value="1"/>
</dbReference>
<dbReference type="InterPro" id="IPR050256">
    <property type="entry name" value="Glycosyltransferase_2"/>
</dbReference>
<dbReference type="PANTHER" id="PTHR48090">
    <property type="entry name" value="UNDECAPRENYL-PHOSPHATE 4-DEOXY-4-FORMAMIDO-L-ARABINOSE TRANSFERASE-RELATED"/>
    <property type="match status" value="1"/>
</dbReference>
<sequence length="231" mass="26665">MIKKVTAIVCAYNEERTISSVIKAILNCEIVGELIVVNDGSQDKTSELIRQFINDEKLLFIDLPQNMGKGYCMAEGVSKASNEIIVFVDADLCNFSYKYIKQLVKPILNNEADMVIGHPAENRFDAMFNPFKPLAGERAVFRRDVLPILDEMRESRFGVETLMNLYYRATGKIIKYVILYKLKHPIKLQKTSFINAIKDYLLEAYQIINTIYKHRELAYKAIRKYILSFTK</sequence>
<evidence type="ECO:0000313" key="8">
    <source>
        <dbReference type="Proteomes" id="UP000001520"/>
    </source>
</evidence>
<keyword evidence="5" id="KW-0460">Magnesium</keyword>
<evidence type="ECO:0000259" key="6">
    <source>
        <dbReference type="Pfam" id="PF00535"/>
    </source>
</evidence>
<dbReference type="SUPFAM" id="SSF53448">
    <property type="entry name" value="Nucleotide-diphospho-sugar transferases"/>
    <property type="match status" value="1"/>
</dbReference>
<dbReference type="AlphaFoldDB" id="D3PBW5"/>
<proteinExistence type="inferred from homology"/>
<dbReference type="STRING" id="639282.DEFDS_0606"/>
<dbReference type="InterPro" id="IPR029044">
    <property type="entry name" value="Nucleotide-diphossugar_trans"/>
</dbReference>
<comment type="cofactor">
    <cofactor evidence="1">
        <name>Mg(2+)</name>
        <dbReference type="ChEBI" id="CHEBI:18420"/>
    </cofactor>
</comment>
<dbReference type="InterPro" id="IPR001173">
    <property type="entry name" value="Glyco_trans_2-like"/>
</dbReference>
<dbReference type="Pfam" id="PF00535">
    <property type="entry name" value="Glycos_transf_2"/>
    <property type="match status" value="1"/>
</dbReference>
<evidence type="ECO:0000256" key="4">
    <source>
        <dbReference type="ARBA" id="ARBA00022679"/>
    </source>
</evidence>
<name>D3PBW5_DEFDS</name>
<reference evidence="7 8" key="1">
    <citation type="journal article" date="2010" name="DNA Res.">
        <title>Bacterial lifestyle in a deep-sea hydrothermal vent chimney revealed by the genome sequence of the thermophilic bacterium Deferribacter desulfuricans SSM1.</title>
        <authorList>
            <person name="Takaki Y."/>
            <person name="Shimamura S."/>
            <person name="Nakagawa S."/>
            <person name="Fukuhara Y."/>
            <person name="Horikawa H."/>
            <person name="Ankai A."/>
            <person name="Harada T."/>
            <person name="Hosoyama A."/>
            <person name="Oguchi A."/>
            <person name="Fukui S."/>
            <person name="Fujita N."/>
            <person name="Takami H."/>
            <person name="Takai K."/>
        </authorList>
    </citation>
    <scope>NUCLEOTIDE SEQUENCE [LARGE SCALE GENOMIC DNA]</scope>
    <source>
        <strain evidence="8">DSM 14783 / JCM 11476 / NBRC 101012 / SSM1</strain>
    </source>
</reference>
<dbReference type="eggNOG" id="COG1215">
    <property type="taxonomic scope" value="Bacteria"/>
</dbReference>
<dbReference type="Proteomes" id="UP000001520">
    <property type="component" value="Chromosome"/>
</dbReference>
<dbReference type="OrthoDB" id="597270at2"/>
<feature type="domain" description="Glycosyltransferase 2-like" evidence="6">
    <location>
        <begin position="7"/>
        <end position="120"/>
    </location>
</feature>
<comment type="similarity">
    <text evidence="2">Belongs to the glycosyltransferase 2 family.</text>
</comment>
<dbReference type="CAZy" id="GT2">
    <property type="family name" value="Glycosyltransferase Family 2"/>
</dbReference>
<keyword evidence="8" id="KW-1185">Reference proteome</keyword>
<evidence type="ECO:0000313" key="7">
    <source>
        <dbReference type="EMBL" id="BAI80088.1"/>
    </source>
</evidence>
<dbReference type="HOGENOM" id="CLU_1056610_0_0_0"/>
<evidence type="ECO:0000256" key="3">
    <source>
        <dbReference type="ARBA" id="ARBA00022676"/>
    </source>
</evidence>
<evidence type="ECO:0000256" key="2">
    <source>
        <dbReference type="ARBA" id="ARBA00006739"/>
    </source>
</evidence>
<dbReference type="EMBL" id="AP011529">
    <property type="protein sequence ID" value="BAI80088.1"/>
    <property type="molecule type" value="Genomic_DNA"/>
</dbReference>
<dbReference type="KEGG" id="ddf:DEFDS_0606"/>
<accession>D3PBW5</accession>
<dbReference type="CDD" id="cd04179">
    <property type="entry name" value="DPM_DPG-synthase_like"/>
    <property type="match status" value="1"/>
</dbReference>
<protein>
    <submittedName>
        <fullName evidence="7">Glycosyl transferase</fullName>
    </submittedName>
</protein>
<gene>
    <name evidence="7" type="ordered locus">DEFDS_0606</name>
</gene>
<evidence type="ECO:0000256" key="5">
    <source>
        <dbReference type="ARBA" id="ARBA00022842"/>
    </source>
</evidence>
<dbReference type="GO" id="GO:0016757">
    <property type="term" value="F:glycosyltransferase activity"/>
    <property type="evidence" value="ECO:0007669"/>
    <property type="project" value="UniProtKB-KW"/>
</dbReference>
<keyword evidence="4 7" id="KW-0808">Transferase</keyword>
<dbReference type="PANTHER" id="PTHR48090:SF10">
    <property type="entry name" value="GLUCOSYL-3-PHOSPHOGLYCERATE SYNTHASE"/>
    <property type="match status" value="1"/>
</dbReference>
<dbReference type="RefSeq" id="WP_013007336.1">
    <property type="nucleotide sequence ID" value="NC_013939.1"/>
</dbReference>
<evidence type="ECO:0000256" key="1">
    <source>
        <dbReference type="ARBA" id="ARBA00001946"/>
    </source>
</evidence>
<keyword evidence="3" id="KW-0328">Glycosyltransferase</keyword>